<sequence>MPLMESAMNNQEKPATTEPDDGVAERPVWHRPAYSILDVEAGTVTTSGPRSDGNGSTS</sequence>
<dbReference type="RefSeq" id="WP_184266140.1">
    <property type="nucleotide sequence ID" value="NZ_JACIIX010000021.1"/>
</dbReference>
<evidence type="ECO:0000256" key="1">
    <source>
        <dbReference type="SAM" id="MobiDB-lite"/>
    </source>
</evidence>
<evidence type="ECO:0000313" key="2">
    <source>
        <dbReference type="EMBL" id="MBB6212336.1"/>
    </source>
</evidence>
<protein>
    <submittedName>
        <fullName evidence="2">Uncharacterized protein</fullName>
    </submittedName>
</protein>
<dbReference type="AlphaFoldDB" id="A0A7W9ZIZ4"/>
<dbReference type="EMBL" id="JACIIX010000021">
    <property type="protein sequence ID" value="MBB6212336.1"/>
    <property type="molecule type" value="Genomic_DNA"/>
</dbReference>
<dbReference type="Proteomes" id="UP000544872">
    <property type="component" value="Unassembled WGS sequence"/>
</dbReference>
<proteinExistence type="predicted"/>
<reference evidence="2 3" key="1">
    <citation type="submission" date="2020-08" db="EMBL/GenBank/DDBJ databases">
        <title>Genomic Encyclopedia of Type Strains, Phase IV (KMG-IV): sequencing the most valuable type-strain genomes for metagenomic binning, comparative biology and taxonomic classification.</title>
        <authorList>
            <person name="Goeker M."/>
        </authorList>
    </citation>
    <scope>NUCLEOTIDE SEQUENCE [LARGE SCALE GENOMIC DNA]</scope>
    <source>
        <strain evidence="2 3">DSM 11590</strain>
    </source>
</reference>
<gene>
    <name evidence="2" type="ORF">FHS48_003786</name>
</gene>
<evidence type="ECO:0000313" key="3">
    <source>
        <dbReference type="Proteomes" id="UP000544872"/>
    </source>
</evidence>
<comment type="caution">
    <text evidence="2">The sequence shown here is derived from an EMBL/GenBank/DDBJ whole genome shotgun (WGS) entry which is preliminary data.</text>
</comment>
<keyword evidence="3" id="KW-1185">Reference proteome</keyword>
<feature type="compositionally biased region" description="Polar residues" evidence="1">
    <location>
        <begin position="43"/>
        <end position="58"/>
    </location>
</feature>
<organism evidence="2 3">
    <name type="scientific">Novispirillum itersonii</name>
    <name type="common">Aquaspirillum itersonii</name>
    <dbReference type="NCBI Taxonomy" id="189"/>
    <lineage>
        <taxon>Bacteria</taxon>
        <taxon>Pseudomonadati</taxon>
        <taxon>Pseudomonadota</taxon>
        <taxon>Alphaproteobacteria</taxon>
        <taxon>Rhodospirillales</taxon>
        <taxon>Novispirillaceae</taxon>
        <taxon>Novispirillum</taxon>
    </lineage>
</organism>
<accession>A0A7W9ZIZ4</accession>
<name>A0A7W9ZIZ4_NOVIT</name>
<feature type="region of interest" description="Disordered" evidence="1">
    <location>
        <begin position="1"/>
        <end position="58"/>
    </location>
</feature>